<keyword evidence="3" id="KW-1185">Reference proteome</keyword>
<dbReference type="Proteomes" id="UP001589532">
    <property type="component" value="Unassembled WGS sequence"/>
</dbReference>
<dbReference type="EMBL" id="JBHMBW010000104">
    <property type="protein sequence ID" value="MFB9631301.1"/>
    <property type="molecule type" value="Genomic_DNA"/>
</dbReference>
<evidence type="ECO:0000313" key="3">
    <source>
        <dbReference type="Proteomes" id="UP001589532"/>
    </source>
</evidence>
<dbReference type="RefSeq" id="WP_344999857.1">
    <property type="nucleotide sequence ID" value="NZ_BAAAXV010000009.1"/>
</dbReference>
<evidence type="ECO:0000256" key="1">
    <source>
        <dbReference type="SAM" id="Phobius"/>
    </source>
</evidence>
<accession>A0ABV5SLK7</accession>
<feature type="transmembrane region" description="Helical" evidence="1">
    <location>
        <begin position="12"/>
        <end position="32"/>
    </location>
</feature>
<keyword evidence="1" id="KW-1133">Transmembrane helix</keyword>
<name>A0ABV5SLK7_9ACTN</name>
<proteinExistence type="predicted"/>
<comment type="caution">
    <text evidence="2">The sequence shown here is derived from an EMBL/GenBank/DDBJ whole genome shotgun (WGS) entry which is preliminary data.</text>
</comment>
<gene>
    <name evidence="2" type="ORF">ACFFSA_50290</name>
</gene>
<keyword evidence="1" id="KW-0472">Membrane</keyword>
<sequence>MIALEQADLGVLFVVLVVTGVASFLLGLFAGAPQGSDGNPRAAGNLHKRLPALLWKPKLQLILDHHWQVERLTAERDDARQIVSTQLAEFGKLAHQLHHIGFELAIATATTATAENAAAVLQSQLDRACRERDTVGDRLELLITGTTGLAESWERLSEVPASLPSAARELRDLLRQLGMTAAPLGRDAG</sequence>
<evidence type="ECO:0000313" key="2">
    <source>
        <dbReference type="EMBL" id="MFB9631301.1"/>
    </source>
</evidence>
<organism evidence="2 3">
    <name type="scientific">Nonomuraea helvata</name>
    <dbReference type="NCBI Taxonomy" id="37484"/>
    <lineage>
        <taxon>Bacteria</taxon>
        <taxon>Bacillati</taxon>
        <taxon>Actinomycetota</taxon>
        <taxon>Actinomycetes</taxon>
        <taxon>Streptosporangiales</taxon>
        <taxon>Streptosporangiaceae</taxon>
        <taxon>Nonomuraea</taxon>
    </lineage>
</organism>
<reference evidence="2 3" key="1">
    <citation type="submission" date="2024-09" db="EMBL/GenBank/DDBJ databases">
        <authorList>
            <person name="Sun Q."/>
            <person name="Mori K."/>
        </authorList>
    </citation>
    <scope>NUCLEOTIDE SEQUENCE [LARGE SCALE GENOMIC DNA]</scope>
    <source>
        <strain evidence="2 3">JCM 3143</strain>
    </source>
</reference>
<protein>
    <submittedName>
        <fullName evidence="2">Uncharacterized protein</fullName>
    </submittedName>
</protein>
<keyword evidence="1" id="KW-0812">Transmembrane</keyword>